<name>A0AB35I0K8_MICTH</name>
<evidence type="ECO:0000256" key="6">
    <source>
        <dbReference type="ARBA" id="ARBA00031720"/>
    </source>
</evidence>
<evidence type="ECO:0000313" key="9">
    <source>
        <dbReference type="EMBL" id="MCX2802567.1"/>
    </source>
</evidence>
<proteinExistence type="inferred from homology"/>
<evidence type="ECO:0000313" key="10">
    <source>
        <dbReference type="Proteomes" id="UP001209730"/>
    </source>
</evidence>
<keyword evidence="4" id="KW-0694">RNA-binding</keyword>
<comment type="similarity">
    <text evidence="2">Belongs to the CRISPR-associated Csm5 family.</text>
</comment>
<reference evidence="9" key="1">
    <citation type="submission" date="2022-11" db="EMBL/GenBank/DDBJ databases">
        <title>Chitin-degrading and fungicidal potential of chitinolytic bacterial strains from marine environment of the Pacific Ocean regions.</title>
        <authorList>
            <person name="Pentekhina I."/>
            <person name="Nedashkovskaya O."/>
            <person name="Seitkalieva A."/>
            <person name="Podvolotskaya A."/>
            <person name="Tekutyeva L."/>
            <person name="Balabanova L."/>
        </authorList>
    </citation>
    <scope>NUCLEOTIDE SEQUENCE</scope>
    <source>
        <strain evidence="9">KMM 6838</strain>
    </source>
</reference>
<accession>A0AB35I0K8</accession>
<dbReference type="PANTHER" id="PTHR38007">
    <property type="entry name" value="CRISPR SYSTEM CMS PROTEIN CSM5"/>
    <property type="match status" value="1"/>
</dbReference>
<dbReference type="GO" id="GO:0051607">
    <property type="term" value="P:defense response to virus"/>
    <property type="evidence" value="ECO:0007669"/>
    <property type="project" value="UniProtKB-KW"/>
</dbReference>
<dbReference type="InterPro" id="IPR010173">
    <property type="entry name" value="CRISPR-assoc_Csm5"/>
</dbReference>
<dbReference type="Pfam" id="PF03787">
    <property type="entry name" value="RAMPs"/>
    <property type="match status" value="1"/>
</dbReference>
<feature type="domain" description="CRISPR type III-associated protein" evidence="8">
    <location>
        <begin position="20"/>
        <end position="234"/>
    </location>
</feature>
<gene>
    <name evidence="9" type="ORF">OQJ68_12295</name>
</gene>
<dbReference type="GO" id="GO:0003723">
    <property type="term" value="F:RNA binding"/>
    <property type="evidence" value="ECO:0007669"/>
    <property type="project" value="UniProtKB-KW"/>
</dbReference>
<sequence length="556" mass="63802">MTQNVEKRNAEFLAGHQLVFSTLGPLHIGCGADYEPTNYVMDGETLFGFDIEDLGAVLTDSERSRLSNIASWRDPQLQLQAFIYGLRERLLARASHMVSVASQVAKKYHNGIGKVAQVEPDKNVLNQFHLQRTSFNPHSQEPLLPGSSVKGAIRTAVLNGLNGGQRRKILKRESSRLERELLGGGFQSDPMRMVKIGDGQWQKSSDNPGPRIIYDHNLYKKPHKADKKTRAEGKSNLRVMREVLPAMASRLFRAPLSLLRAAPELGDGQPKNTLALADIVRHCNRFYREQWEREMDILLKLGCLDPRWQRLVEELFRGELGELLDEGRALLLRVGRHSGAECVTIEGVRSIRIMGKKIEGSRYESEATTLWLAGEREDARESLIPFGWLVAEIDPEPEDLRSRALAEKLRDYNRDLCRREAERRADIERKRAAAEEELRERQRKEEEARRERERQEREAREREARLAALPPERRAMQEYRDMLEQEKQRFPQPRQTGLGSPVGQALAQLVNRAQSWDGELREELRELVDKAFEYLKVNRKKKGAGRDLWKKLGDGQ</sequence>
<dbReference type="RefSeq" id="WP_266066441.1">
    <property type="nucleotide sequence ID" value="NZ_JAPHQB010000020.1"/>
</dbReference>
<dbReference type="AlphaFoldDB" id="A0AB35I0K8"/>
<keyword evidence="5" id="KW-0051">Antiviral defense</keyword>
<comment type="function">
    <text evidence="1">This subunit might be involved in maturation of a crRNA intermediate to its mature form.</text>
</comment>
<comment type="caution">
    <text evidence="9">The sequence shown here is derived from an EMBL/GenBank/DDBJ whole genome shotgun (WGS) entry which is preliminary data.</text>
</comment>
<dbReference type="InterPro" id="IPR005537">
    <property type="entry name" value="RAMP_III_fam"/>
</dbReference>
<evidence type="ECO:0000256" key="4">
    <source>
        <dbReference type="ARBA" id="ARBA00022884"/>
    </source>
</evidence>
<dbReference type="EMBL" id="JAPHQB010000020">
    <property type="protein sequence ID" value="MCX2802567.1"/>
    <property type="molecule type" value="Genomic_DNA"/>
</dbReference>
<organism evidence="9 10">
    <name type="scientific">Microbulbifer thermotolerans</name>
    <dbReference type="NCBI Taxonomy" id="252514"/>
    <lineage>
        <taxon>Bacteria</taxon>
        <taxon>Pseudomonadati</taxon>
        <taxon>Pseudomonadota</taxon>
        <taxon>Gammaproteobacteria</taxon>
        <taxon>Cellvibrionales</taxon>
        <taxon>Microbulbiferaceae</taxon>
        <taxon>Microbulbifer</taxon>
    </lineage>
</organism>
<feature type="region of interest" description="Disordered" evidence="7">
    <location>
        <begin position="433"/>
        <end position="466"/>
    </location>
</feature>
<dbReference type="PANTHER" id="PTHR38007:SF1">
    <property type="entry name" value="CRISPR SYSTEM CMS PROTEIN CSM5"/>
    <property type="match status" value="1"/>
</dbReference>
<dbReference type="Proteomes" id="UP001209730">
    <property type="component" value="Unassembled WGS sequence"/>
</dbReference>
<evidence type="ECO:0000256" key="5">
    <source>
        <dbReference type="ARBA" id="ARBA00023118"/>
    </source>
</evidence>
<evidence type="ECO:0000259" key="8">
    <source>
        <dbReference type="Pfam" id="PF03787"/>
    </source>
</evidence>
<protein>
    <recommendedName>
        <fullName evidence="3">CRISPR system Cms protein Csm5</fullName>
    </recommendedName>
    <alternativeName>
        <fullName evidence="6">CRISPR type III A-associated protein Csm5</fullName>
    </alternativeName>
</protein>
<evidence type="ECO:0000256" key="2">
    <source>
        <dbReference type="ARBA" id="ARBA00006680"/>
    </source>
</evidence>
<evidence type="ECO:0000256" key="1">
    <source>
        <dbReference type="ARBA" id="ARBA00003088"/>
    </source>
</evidence>
<evidence type="ECO:0000256" key="3">
    <source>
        <dbReference type="ARBA" id="ARBA00016113"/>
    </source>
</evidence>
<evidence type="ECO:0000256" key="7">
    <source>
        <dbReference type="SAM" id="MobiDB-lite"/>
    </source>
</evidence>